<accession>A0A494G982</accession>
<sequence>RLGPDRLHFHEAVIEHRRAAEVGQALAGQLVGVLAVGRELLPPDRQADNQPLAGAIGHAGARLHAAAIVERAHHIAVHDAARGGVGRMDIQMRFAFGGAQAVDIDERAVQEVARGRGNHRQRVACRQFRRGCRRFVRRHIGGHGIEAIARHRCRIEFALARRRREAALGKRRRADIEFLPAARLQRIPTDALGTAVIAKNGLVGDGFVAIGKARIGEAHARSQAAKDLGVRQR</sequence>
<dbReference type="EnsemblPlants" id="Solyc00g028520.2.1">
    <property type="protein sequence ID" value="Solyc00g028520.2.1.1.CDS"/>
    <property type="gene ID" value="Solyc00g028520.2"/>
</dbReference>
<dbReference type="AlphaFoldDB" id="A0A494G982"/>
<reference evidence="1" key="1">
    <citation type="journal article" date="2012" name="Nature">
        <title>The tomato genome sequence provides insights into fleshy fruit evolution.</title>
        <authorList>
            <consortium name="Tomato Genome Consortium"/>
        </authorList>
    </citation>
    <scope>NUCLEOTIDE SEQUENCE [LARGE SCALE GENOMIC DNA]</scope>
    <source>
        <strain evidence="1">cv. Heinz 1706</strain>
    </source>
</reference>
<name>A0A494G982_SOLLC</name>
<dbReference type="PaxDb" id="4081-Solyc00g028520.1.1"/>
<keyword evidence="2" id="KW-1185">Reference proteome</keyword>
<organism evidence="1">
    <name type="scientific">Solanum lycopersicum</name>
    <name type="common">Tomato</name>
    <name type="synonym">Lycopersicon esculentum</name>
    <dbReference type="NCBI Taxonomy" id="4081"/>
    <lineage>
        <taxon>Eukaryota</taxon>
        <taxon>Viridiplantae</taxon>
        <taxon>Streptophyta</taxon>
        <taxon>Embryophyta</taxon>
        <taxon>Tracheophyta</taxon>
        <taxon>Spermatophyta</taxon>
        <taxon>Magnoliopsida</taxon>
        <taxon>eudicotyledons</taxon>
        <taxon>Gunneridae</taxon>
        <taxon>Pentapetalae</taxon>
        <taxon>asterids</taxon>
        <taxon>lamiids</taxon>
        <taxon>Solanales</taxon>
        <taxon>Solanaceae</taxon>
        <taxon>Solanoideae</taxon>
        <taxon>Solaneae</taxon>
        <taxon>Solanum</taxon>
        <taxon>Solanum subgen. Lycopersicon</taxon>
    </lineage>
</organism>
<evidence type="ECO:0000313" key="2">
    <source>
        <dbReference type="Proteomes" id="UP000004994"/>
    </source>
</evidence>
<dbReference type="InParanoid" id="A0A494G982"/>
<dbReference type="Gramene" id="Solyc00g028520.2.1">
    <property type="protein sequence ID" value="Solyc00g028520.2.1.1.CDS"/>
    <property type="gene ID" value="Solyc00g028520.2"/>
</dbReference>
<proteinExistence type="predicted"/>
<reference evidence="1" key="2">
    <citation type="submission" date="2019-04" db="UniProtKB">
        <authorList>
            <consortium name="EnsemblPlants"/>
        </authorList>
    </citation>
    <scope>IDENTIFICATION</scope>
    <source>
        <strain evidence="1">cv. Heinz 1706</strain>
    </source>
</reference>
<evidence type="ECO:0000313" key="1">
    <source>
        <dbReference type="EnsemblPlants" id="Solyc00g028520.2.1.1.CDS"/>
    </source>
</evidence>
<protein>
    <submittedName>
        <fullName evidence="1">Uncharacterized protein</fullName>
    </submittedName>
</protein>
<dbReference type="Proteomes" id="UP000004994">
    <property type="component" value="Unassembled WGS sequence"/>
</dbReference>